<organism evidence="2 3">
    <name type="scientific">Aspergillus niger ATCC 13496</name>
    <dbReference type="NCBI Taxonomy" id="1353008"/>
    <lineage>
        <taxon>Eukaryota</taxon>
        <taxon>Fungi</taxon>
        <taxon>Dikarya</taxon>
        <taxon>Ascomycota</taxon>
        <taxon>Pezizomycotina</taxon>
        <taxon>Eurotiomycetes</taxon>
        <taxon>Eurotiomycetidae</taxon>
        <taxon>Eurotiales</taxon>
        <taxon>Aspergillaceae</taxon>
        <taxon>Aspergillus</taxon>
        <taxon>Aspergillus subgen. Circumdati</taxon>
    </lineage>
</organism>
<dbReference type="Proteomes" id="UP000253845">
    <property type="component" value="Unassembled WGS sequence"/>
</dbReference>
<evidence type="ECO:0008006" key="4">
    <source>
        <dbReference type="Google" id="ProtNLM"/>
    </source>
</evidence>
<protein>
    <recommendedName>
        <fullName evidence="4">Secreted protein</fullName>
    </recommendedName>
</protein>
<dbReference type="VEuPathDB" id="FungiDB:M747DRAFT_295955"/>
<dbReference type="EMBL" id="KZ851916">
    <property type="protein sequence ID" value="RDH19926.1"/>
    <property type="molecule type" value="Genomic_DNA"/>
</dbReference>
<evidence type="ECO:0000313" key="3">
    <source>
        <dbReference type="Proteomes" id="UP000253845"/>
    </source>
</evidence>
<evidence type="ECO:0000256" key="1">
    <source>
        <dbReference type="SAM" id="SignalP"/>
    </source>
</evidence>
<gene>
    <name evidence="2" type="ORF">M747DRAFT_295955</name>
</gene>
<accession>A0A370BWQ9</accession>
<evidence type="ECO:0000313" key="2">
    <source>
        <dbReference type="EMBL" id="RDH19926.1"/>
    </source>
</evidence>
<feature type="chain" id="PRO_5016885989" description="Secreted protein" evidence="1">
    <location>
        <begin position="31"/>
        <end position="107"/>
    </location>
</feature>
<feature type="signal peptide" evidence="1">
    <location>
        <begin position="1"/>
        <end position="30"/>
    </location>
</feature>
<dbReference type="AlphaFoldDB" id="A0A370BWQ9"/>
<name>A0A370BWQ9_ASPNG</name>
<sequence>MKCVYPRLAAAATFPSLLFSLPPLSSPVQSNPVHWNDPVSQTRSPIKPCSFSWSSSSLHCYFPSCRKRYNFLITDWGAIPRKRTIFITLITMSKASAYTSIHNSHLL</sequence>
<keyword evidence="1" id="KW-0732">Signal</keyword>
<reference evidence="2 3" key="1">
    <citation type="submission" date="2018-07" db="EMBL/GenBank/DDBJ databases">
        <title>Section-level genome sequencing of Aspergillus section Nigri to investigate inter- and intra-species variation.</title>
        <authorList>
            <consortium name="DOE Joint Genome Institute"/>
            <person name="Vesth T.C."/>
            <person name="Nybo J.L."/>
            <person name="Theobald S."/>
            <person name="Frisvad J.C."/>
            <person name="Larsen T.O."/>
            <person name="Nielsen K.F."/>
            <person name="Hoof J.B."/>
            <person name="Brandl J."/>
            <person name="Salamov A."/>
            <person name="Riley R."/>
            <person name="Gladden J.M."/>
            <person name="Phatale P."/>
            <person name="Nielsen M.T."/>
            <person name="Lyhne E.K."/>
            <person name="Kogle M.E."/>
            <person name="Strasser K."/>
            <person name="McDonnell E."/>
            <person name="Barry K."/>
            <person name="Clum A."/>
            <person name="Chen C."/>
            <person name="Nolan M."/>
            <person name="Sandor L."/>
            <person name="Kuo A."/>
            <person name="Lipzen A."/>
            <person name="Hainaut M."/>
            <person name="Drula E."/>
            <person name="Tsang A."/>
            <person name="Magnuson J.K."/>
            <person name="Henrissat B."/>
            <person name="Wiebenga A."/>
            <person name="Simmons B.A."/>
            <person name="Makela M.R."/>
            <person name="De vries R.P."/>
            <person name="Grigoriev I.V."/>
            <person name="Mortensen U.H."/>
            <person name="Baker S.E."/>
            <person name="Andersen M.R."/>
        </authorList>
    </citation>
    <scope>NUCLEOTIDE SEQUENCE [LARGE SCALE GENOMIC DNA]</scope>
    <source>
        <strain evidence="2 3">ATCC 13496</strain>
    </source>
</reference>
<proteinExistence type="predicted"/>